<evidence type="ECO:0000313" key="2">
    <source>
        <dbReference type="Proteomes" id="UP000196531"/>
    </source>
</evidence>
<sequence length="275" mass="31614">MKLLTVLILITLIQSHVFAQSVRRPNVEKSTLELGAGAVFGKTPHYPGSNQHNEILFPFPVLIYRGDRLRADEDGGIRTRFLYSKKFELNLSFGGSLPVSSKKNTARQGMPKLQTLLELGPGFIFHFLDKYNSKKWKLSLNIPYRHVVSTNIKDTYFRGFVFNPILYSYYDFTENFSIFTSISGRWATQRYNDYLYSVDDQFTTNSRPRYEANSGHVLMSYGLALIYNYKDFTIFTGMSIDDASASANKNSPLFIKEQSYSTAIGFTYYFYKSDD</sequence>
<gene>
    <name evidence="1" type="ORF">A9Q84_01030</name>
</gene>
<accession>A0A1Y5FHF4</accession>
<dbReference type="EMBL" id="MAAO01000002">
    <property type="protein sequence ID" value="OUR99635.1"/>
    <property type="molecule type" value="Genomic_DNA"/>
</dbReference>
<evidence type="ECO:0000313" key="1">
    <source>
        <dbReference type="EMBL" id="OUR99635.1"/>
    </source>
</evidence>
<protein>
    <recommendedName>
        <fullName evidence="3">Outer membrane protein</fullName>
    </recommendedName>
</protein>
<dbReference type="Proteomes" id="UP000196531">
    <property type="component" value="Unassembled WGS sequence"/>
</dbReference>
<evidence type="ECO:0008006" key="3">
    <source>
        <dbReference type="Google" id="ProtNLM"/>
    </source>
</evidence>
<name>A0A1Y5FHF4_9BACT</name>
<dbReference type="Pfam" id="PF06629">
    <property type="entry name" value="MipA"/>
    <property type="match status" value="1"/>
</dbReference>
<reference evidence="2" key="1">
    <citation type="journal article" date="2017" name="Proc. Natl. Acad. Sci. U.S.A.">
        <title>Simulation of Deepwater Horizon oil plume reveals substrate specialization within a complex community of hydrocarbon-degraders.</title>
        <authorList>
            <person name="Hu P."/>
            <person name="Dubinsky E.A."/>
            <person name="Probst A.J."/>
            <person name="Wang J."/>
            <person name="Sieber C.M.K."/>
            <person name="Tom L.M."/>
            <person name="Gardinali P."/>
            <person name="Banfield J.F."/>
            <person name="Atlas R.M."/>
            <person name="Andersen G.L."/>
        </authorList>
    </citation>
    <scope>NUCLEOTIDE SEQUENCE [LARGE SCALE GENOMIC DNA]</scope>
</reference>
<dbReference type="AlphaFoldDB" id="A0A1Y5FHF4"/>
<proteinExistence type="predicted"/>
<comment type="caution">
    <text evidence="1">The sequence shown here is derived from an EMBL/GenBank/DDBJ whole genome shotgun (WGS) entry which is preliminary data.</text>
</comment>
<dbReference type="InterPro" id="IPR010583">
    <property type="entry name" value="MipA"/>
</dbReference>
<organism evidence="1 2">
    <name type="scientific">Halobacteriovorax marinus</name>
    <dbReference type="NCBI Taxonomy" id="97084"/>
    <lineage>
        <taxon>Bacteria</taxon>
        <taxon>Pseudomonadati</taxon>
        <taxon>Bdellovibrionota</taxon>
        <taxon>Bacteriovoracia</taxon>
        <taxon>Bacteriovoracales</taxon>
        <taxon>Halobacteriovoraceae</taxon>
        <taxon>Halobacteriovorax</taxon>
    </lineage>
</organism>